<dbReference type="AlphaFoldDB" id="A0A0X8VC48"/>
<evidence type="ECO:0000313" key="10">
    <source>
        <dbReference type="Proteomes" id="UP000184204"/>
    </source>
</evidence>
<dbReference type="GO" id="GO:0004518">
    <property type="term" value="F:nuclease activity"/>
    <property type="evidence" value="ECO:0007669"/>
    <property type="project" value="UniProtKB-KW"/>
</dbReference>
<evidence type="ECO:0000256" key="2">
    <source>
        <dbReference type="ARBA" id="ARBA00022517"/>
    </source>
</evidence>
<comment type="subcellular location">
    <subcellularLocation>
        <location evidence="5">Cytoplasm</location>
    </subcellularLocation>
</comment>
<keyword evidence="9" id="KW-1185">Reference proteome</keyword>
<reference evidence="9" key="2">
    <citation type="submission" date="2016-01" db="EMBL/GenBank/DDBJ databases">
        <authorList>
            <person name="Poehlein A."/>
            <person name="Schlien K."/>
            <person name="Gottschalk G."/>
            <person name="Buckel W."/>
            <person name="Daniel R."/>
        </authorList>
    </citation>
    <scope>NUCLEOTIDE SEQUENCE [LARGE SCALE GENOMIC DNA]</scope>
    <source>
        <strain evidence="9">X2</strain>
    </source>
</reference>
<dbReference type="SMART" id="SM00732">
    <property type="entry name" value="YqgFc"/>
    <property type="match status" value="1"/>
</dbReference>
<dbReference type="PANTHER" id="PTHR33317">
    <property type="entry name" value="POLYNUCLEOTIDYL TRANSFERASE, RIBONUCLEASE H-LIKE SUPERFAMILY PROTEIN"/>
    <property type="match status" value="1"/>
</dbReference>
<keyword evidence="3 5" id="KW-0540">Nuclease</keyword>
<gene>
    <name evidence="7" type="primary">yrrK</name>
    <name evidence="7" type="ORF">CPRO_26600</name>
    <name evidence="8" type="ORF">SAMN02745151_01025</name>
</gene>
<dbReference type="GO" id="GO:0000967">
    <property type="term" value="P:rRNA 5'-end processing"/>
    <property type="evidence" value="ECO:0007669"/>
    <property type="project" value="UniProtKB-UniRule"/>
</dbReference>
<dbReference type="InterPro" id="IPR012337">
    <property type="entry name" value="RNaseH-like_sf"/>
</dbReference>
<dbReference type="CDD" id="cd16964">
    <property type="entry name" value="YqgF"/>
    <property type="match status" value="1"/>
</dbReference>
<proteinExistence type="inferred from homology"/>
<reference evidence="7 9" key="1">
    <citation type="journal article" date="2016" name="Genome Announc.">
        <title>Complete Genome Sequence of the Amino Acid-Fermenting Clostridium propionicum X2 (DSM 1682).</title>
        <authorList>
            <person name="Poehlein A."/>
            <person name="Schlien K."/>
            <person name="Chowdhury N.P."/>
            <person name="Gottschalk G."/>
            <person name="Buckel W."/>
            <person name="Daniel R."/>
        </authorList>
    </citation>
    <scope>NUCLEOTIDE SEQUENCE [LARGE SCALE GENOMIC DNA]</scope>
    <source>
        <strain evidence="7 9">X2</strain>
    </source>
</reference>
<dbReference type="EMBL" id="CP014223">
    <property type="protein sequence ID" value="AMJ42208.1"/>
    <property type="molecule type" value="Genomic_DNA"/>
</dbReference>
<evidence type="ECO:0000256" key="1">
    <source>
        <dbReference type="ARBA" id="ARBA00022490"/>
    </source>
</evidence>
<comment type="similarity">
    <text evidence="5">Belongs to the YqgF HJR family.</text>
</comment>
<reference evidence="10" key="3">
    <citation type="submission" date="2016-11" db="EMBL/GenBank/DDBJ databases">
        <authorList>
            <person name="Jaros S."/>
            <person name="Januszkiewicz K."/>
            <person name="Wedrychowicz H."/>
        </authorList>
    </citation>
    <scope>NUCLEOTIDE SEQUENCE [LARGE SCALE GENOMIC DNA]</scope>
    <source>
        <strain evidence="10">DSM 1682</strain>
    </source>
</reference>
<evidence type="ECO:0000313" key="9">
    <source>
        <dbReference type="Proteomes" id="UP000068026"/>
    </source>
</evidence>
<dbReference type="InterPro" id="IPR037027">
    <property type="entry name" value="YqgF/RNaseH-like_dom_sf"/>
</dbReference>
<dbReference type="Proteomes" id="UP000068026">
    <property type="component" value="Chromosome"/>
</dbReference>
<reference evidence="8" key="4">
    <citation type="submission" date="2016-11" db="EMBL/GenBank/DDBJ databases">
        <authorList>
            <person name="Varghese N."/>
            <person name="Submissions S."/>
        </authorList>
    </citation>
    <scope>NUCLEOTIDE SEQUENCE</scope>
    <source>
        <strain evidence="8">DSM 1682</strain>
    </source>
</reference>
<dbReference type="InterPro" id="IPR006641">
    <property type="entry name" value="YqgF/RNaseH-like_dom"/>
</dbReference>
<dbReference type="Pfam" id="PF03652">
    <property type="entry name" value="RuvX"/>
    <property type="match status" value="1"/>
</dbReference>
<dbReference type="OrthoDB" id="9796140at2"/>
<dbReference type="KEGG" id="cpro:CPRO_26600"/>
<dbReference type="EMBL" id="FQUA01000003">
    <property type="protein sequence ID" value="SHE53835.1"/>
    <property type="molecule type" value="Genomic_DNA"/>
</dbReference>
<keyword evidence="4 5" id="KW-0378">Hydrolase</keyword>
<dbReference type="SUPFAM" id="SSF53098">
    <property type="entry name" value="Ribonuclease H-like"/>
    <property type="match status" value="1"/>
</dbReference>
<dbReference type="Gene3D" id="3.30.420.140">
    <property type="entry name" value="YqgF/RNase H-like domain"/>
    <property type="match status" value="1"/>
</dbReference>
<dbReference type="GO" id="GO:0005829">
    <property type="term" value="C:cytosol"/>
    <property type="evidence" value="ECO:0007669"/>
    <property type="project" value="TreeGrafter"/>
</dbReference>
<dbReference type="GO" id="GO:0016788">
    <property type="term" value="F:hydrolase activity, acting on ester bonds"/>
    <property type="evidence" value="ECO:0007669"/>
    <property type="project" value="UniProtKB-UniRule"/>
</dbReference>
<dbReference type="RefSeq" id="WP_066052656.1">
    <property type="nucleotide sequence ID" value="NZ_CP014223.1"/>
</dbReference>
<evidence type="ECO:0000256" key="3">
    <source>
        <dbReference type="ARBA" id="ARBA00022722"/>
    </source>
</evidence>
<evidence type="ECO:0000256" key="4">
    <source>
        <dbReference type="ARBA" id="ARBA00022801"/>
    </source>
</evidence>
<dbReference type="NCBIfam" id="TIGR00250">
    <property type="entry name" value="RNAse_H_YqgF"/>
    <property type="match status" value="1"/>
</dbReference>
<dbReference type="HAMAP" id="MF_00651">
    <property type="entry name" value="Nuclease_YqgF"/>
    <property type="match status" value="1"/>
</dbReference>
<keyword evidence="2 5" id="KW-0690">Ribosome biogenesis</keyword>
<evidence type="ECO:0000256" key="5">
    <source>
        <dbReference type="HAMAP-Rule" id="MF_00651"/>
    </source>
</evidence>
<organism evidence="8 10">
    <name type="scientific">Anaerotignum propionicum DSM 1682</name>
    <dbReference type="NCBI Taxonomy" id="991789"/>
    <lineage>
        <taxon>Bacteria</taxon>
        <taxon>Bacillati</taxon>
        <taxon>Bacillota</taxon>
        <taxon>Clostridia</taxon>
        <taxon>Lachnospirales</taxon>
        <taxon>Anaerotignaceae</taxon>
        <taxon>Anaerotignum</taxon>
    </lineage>
</organism>
<evidence type="ECO:0000313" key="7">
    <source>
        <dbReference type="EMBL" id="AMJ42208.1"/>
    </source>
</evidence>
<name>A0A0X8VC48_ANAPI</name>
<dbReference type="PANTHER" id="PTHR33317:SF4">
    <property type="entry name" value="POLYNUCLEOTIDYL TRANSFERASE, RIBONUCLEASE H-LIKE SUPERFAMILY PROTEIN"/>
    <property type="match status" value="1"/>
</dbReference>
<accession>A0A0X8VC48</accession>
<dbReference type="InterPro" id="IPR005227">
    <property type="entry name" value="YqgF"/>
</dbReference>
<keyword evidence="1 5" id="KW-0963">Cytoplasm</keyword>
<protein>
    <recommendedName>
        <fullName evidence="5">Putative pre-16S rRNA nuclease</fullName>
        <ecNumber evidence="5">3.1.-.-</ecNumber>
    </recommendedName>
</protein>
<feature type="domain" description="YqgF/RNase H-like" evidence="6">
    <location>
        <begin position="1"/>
        <end position="105"/>
    </location>
</feature>
<comment type="function">
    <text evidence="5">Could be a nuclease involved in processing of the 5'-end of pre-16S rRNA.</text>
</comment>
<dbReference type="EC" id="3.1.-.-" evidence="5"/>
<evidence type="ECO:0000259" key="6">
    <source>
        <dbReference type="SMART" id="SM00732"/>
    </source>
</evidence>
<sequence>MRILGLDYGDKTIGVAVSDPLGWTAQGVEIIRRDNPGEYKKSLKRLSELAEEYQPEVIVMGYPKNLDNSEGERCIKTKAFAERIERRFPNIELVLWDERFSTIAAERALREAALSHEKRKSVIDKMAAVHILQGYLDSRNRG</sequence>
<dbReference type="Proteomes" id="UP000184204">
    <property type="component" value="Unassembled WGS sequence"/>
</dbReference>
<evidence type="ECO:0000313" key="8">
    <source>
        <dbReference type="EMBL" id="SHE53835.1"/>
    </source>
</evidence>